<reference evidence="2" key="1">
    <citation type="submission" date="2020-10" db="EMBL/GenBank/DDBJ databases">
        <title>Genome-based taxonomic classification of the species Anabaenopsis elenkinii.</title>
        <authorList>
            <person name="Delbaje E."/>
            <person name="Andreote A.P.D."/>
            <person name="Pellegrinetti T.A."/>
            <person name="Cruz R.B."/>
            <person name="Branco L.H.Z."/>
            <person name="Fiore M.F."/>
        </authorList>
    </citation>
    <scope>NUCLEOTIDE SEQUENCE [LARGE SCALE GENOMIC DNA]</scope>
    <source>
        <strain evidence="2">CCIBt3563</strain>
    </source>
</reference>
<sequence length="66" mass="7382">MTQELIDLRNSILQGNYTEALAIIDELEGMSKQANIRQIQSFLKILLIHLIKSPLAGDINRMETGG</sequence>
<gene>
    <name evidence="1" type="ORF">IM676_11225</name>
</gene>
<dbReference type="KEGG" id="aee:IM676_11225"/>
<accession>A0A7S6RH99</accession>
<dbReference type="AlphaFoldDB" id="A0A7S6RH99"/>
<dbReference type="EMBL" id="CP063311">
    <property type="protein sequence ID" value="QOV24804.1"/>
    <property type="molecule type" value="Genomic_DNA"/>
</dbReference>
<dbReference type="Proteomes" id="UP000593846">
    <property type="component" value="Chromosome"/>
</dbReference>
<protein>
    <submittedName>
        <fullName evidence="1">Uncharacterized protein</fullName>
    </submittedName>
</protein>
<proteinExistence type="predicted"/>
<evidence type="ECO:0000313" key="2">
    <source>
        <dbReference type="Proteomes" id="UP000593846"/>
    </source>
</evidence>
<keyword evidence="2" id="KW-1185">Reference proteome</keyword>
<dbReference type="RefSeq" id="WP_200990297.1">
    <property type="nucleotide sequence ID" value="NZ_CP063311.1"/>
</dbReference>
<evidence type="ECO:0000313" key="1">
    <source>
        <dbReference type="EMBL" id="QOV24804.1"/>
    </source>
</evidence>
<name>A0A7S6RH99_9CYAN</name>
<organism evidence="1 2">
    <name type="scientific">Anabaenopsis elenkinii CCIBt3563</name>
    <dbReference type="NCBI Taxonomy" id="2779889"/>
    <lineage>
        <taxon>Bacteria</taxon>
        <taxon>Bacillati</taxon>
        <taxon>Cyanobacteriota</taxon>
        <taxon>Cyanophyceae</taxon>
        <taxon>Nostocales</taxon>
        <taxon>Nodulariaceae</taxon>
        <taxon>Anabaenopsis</taxon>
    </lineage>
</organism>